<evidence type="ECO:0000256" key="1">
    <source>
        <dbReference type="SAM" id="MobiDB-lite"/>
    </source>
</evidence>
<feature type="region of interest" description="Disordered" evidence="1">
    <location>
        <begin position="63"/>
        <end position="107"/>
    </location>
</feature>
<comment type="caution">
    <text evidence="2">The sequence shown here is derived from an EMBL/GenBank/DDBJ whole genome shotgun (WGS) entry which is preliminary data.</text>
</comment>
<sequence length="107" mass="11784">MLATKAALELPKEEYLEMGCGESEYDKRVEFAKYMVAKIDAASPKNTVRIIDSSMIECHHASRDDPAFMAPPTPGCKYGRGHRGSSHSPLEAHKEHSLIPSLSAIKN</sequence>
<proteinExistence type="predicted"/>
<protein>
    <submittedName>
        <fullName evidence="2">Uncharacterized protein</fullName>
    </submittedName>
</protein>
<dbReference type="AlphaFoldDB" id="A0A016VYJ5"/>
<gene>
    <name evidence="2" type="primary">Acey_s0003.g1381</name>
    <name evidence="2" type="ORF">Y032_0003g1381</name>
</gene>
<evidence type="ECO:0000313" key="2">
    <source>
        <dbReference type="EMBL" id="EYC32067.1"/>
    </source>
</evidence>
<organism evidence="2 3">
    <name type="scientific">Ancylostoma ceylanicum</name>
    <dbReference type="NCBI Taxonomy" id="53326"/>
    <lineage>
        <taxon>Eukaryota</taxon>
        <taxon>Metazoa</taxon>
        <taxon>Ecdysozoa</taxon>
        <taxon>Nematoda</taxon>
        <taxon>Chromadorea</taxon>
        <taxon>Rhabditida</taxon>
        <taxon>Rhabditina</taxon>
        <taxon>Rhabditomorpha</taxon>
        <taxon>Strongyloidea</taxon>
        <taxon>Ancylostomatidae</taxon>
        <taxon>Ancylostomatinae</taxon>
        <taxon>Ancylostoma</taxon>
    </lineage>
</organism>
<dbReference type="EMBL" id="JARK01001339">
    <property type="protein sequence ID" value="EYC32067.1"/>
    <property type="molecule type" value="Genomic_DNA"/>
</dbReference>
<name>A0A016VYJ5_9BILA</name>
<dbReference type="Proteomes" id="UP000024635">
    <property type="component" value="Unassembled WGS sequence"/>
</dbReference>
<reference evidence="3" key="1">
    <citation type="journal article" date="2015" name="Nat. Genet.">
        <title>The genome and transcriptome of the zoonotic hookworm Ancylostoma ceylanicum identify infection-specific gene families.</title>
        <authorList>
            <person name="Schwarz E.M."/>
            <person name="Hu Y."/>
            <person name="Antoshechkin I."/>
            <person name="Miller M.M."/>
            <person name="Sternberg P.W."/>
            <person name="Aroian R.V."/>
        </authorList>
    </citation>
    <scope>NUCLEOTIDE SEQUENCE</scope>
    <source>
        <strain evidence="3">HY135</strain>
    </source>
</reference>
<accession>A0A016VYJ5</accession>
<evidence type="ECO:0000313" key="3">
    <source>
        <dbReference type="Proteomes" id="UP000024635"/>
    </source>
</evidence>
<keyword evidence="3" id="KW-1185">Reference proteome</keyword>